<dbReference type="EMBL" id="VOIH02000009">
    <property type="protein sequence ID" value="KAF3437914.1"/>
    <property type="molecule type" value="Genomic_DNA"/>
</dbReference>
<feature type="compositionally biased region" description="Polar residues" evidence="1">
    <location>
        <begin position="288"/>
        <end position="306"/>
    </location>
</feature>
<evidence type="ECO:0000313" key="2">
    <source>
        <dbReference type="EMBL" id="KAF3437914.1"/>
    </source>
</evidence>
<comment type="caution">
    <text evidence="2">The sequence shown here is derived from an EMBL/GenBank/DDBJ whole genome shotgun (WGS) entry which is preliminary data.</text>
</comment>
<evidence type="ECO:0000256" key="1">
    <source>
        <dbReference type="SAM" id="MobiDB-lite"/>
    </source>
</evidence>
<feature type="region of interest" description="Disordered" evidence="1">
    <location>
        <begin position="127"/>
        <end position="159"/>
    </location>
</feature>
<feature type="compositionally biased region" description="Polar residues" evidence="1">
    <location>
        <begin position="475"/>
        <end position="489"/>
    </location>
</feature>
<feature type="region of interest" description="Disordered" evidence="1">
    <location>
        <begin position="462"/>
        <end position="493"/>
    </location>
</feature>
<evidence type="ECO:0000313" key="3">
    <source>
        <dbReference type="Proteomes" id="UP000796880"/>
    </source>
</evidence>
<sequence>MESESNGDTLNTNSWSCATSWTIASGNLLDSLTFESSTSPIEDDDDKSNDLNSTIKTPLVLQPPVPDSAPCEITLNFTQKYEVQQIYVRSTARVYEIYYAPSFQSGNEYLCTVRCGVAARDEQVLHTTDNEEVPSACSKGSENNLYKESSRTESNLSTSEDDWVEVKVPNTSVLANKENSSPLKFCSAQERSTQDFYEATAQISDANPSVSLTLRLLSLQSKERVYVDEIYVFADPVDSSDSENQVGQVENSAGSSLMTMLLPTLLQLSKTKGATQSQDKQTSDALKKQNLQGVGSEATGSTTIATEVQQQEKPYVSDSTTVTAKVQQEEKPSISGHQEVMFQDFNRASVGTAQLQNPSQVTLSQPDYLPNNHVERSLDQLFSRMGRIEDICIRLEENLLKPINSIEARLQRVEQQLEVLTNKPKNSGFSSCSRFCAPNFSCIESDSTSFCNGGGDYPHYEEFESNKKEGDNEEFGSNNKDVHSDTLSTPADDMSDSVKATDWLPSLVITAPEFSNCDDEEENNASNGAMDSFVEKPRQALTIDDALASALAGFVSSVSIQSENYAQSLSVETPEVSNEDDGKVGKRFSLKVQCEISTDGTESTDDSPPSNALNLSFLESEGIGIRCLNRENSDRIAGVDGQCLPYEGGVIDEPWGSLVNNNNDRIQTHRGMVGTEETENEEVSSELRNITVPGETYIQNQILINQTDIDSNTIQEDVTASTDSTAAAEVTEEGSDRDILQNMFEFSGATSVVDFEVPVLDVKFASQDSCTGYIPLEALLSDLPKSKSESSVGEESVDVSPSGEHGSLIFVEDGESVGPAAIDKFSVGLDYCSLQEPLSMEDETVLALHRNVCSSHESSTVSLI</sequence>
<name>A0A8K0E1L0_9ROSA</name>
<reference evidence="2" key="1">
    <citation type="submission" date="2020-03" db="EMBL/GenBank/DDBJ databases">
        <title>A high-quality chromosome-level genome assembly of a woody plant with both climbing and erect habits, Rhamnella rubrinervis.</title>
        <authorList>
            <person name="Lu Z."/>
            <person name="Yang Y."/>
            <person name="Zhu X."/>
            <person name="Sun Y."/>
        </authorList>
    </citation>
    <scope>NUCLEOTIDE SEQUENCE</scope>
    <source>
        <strain evidence="2">BYM</strain>
        <tissue evidence="2">Leaf</tissue>
    </source>
</reference>
<protein>
    <submittedName>
        <fullName evidence="2">Uncharacterized protein</fullName>
    </submittedName>
</protein>
<dbReference type="OrthoDB" id="1939758at2759"/>
<feature type="compositionally biased region" description="Polar residues" evidence="1">
    <location>
        <begin position="138"/>
        <end position="158"/>
    </location>
</feature>
<gene>
    <name evidence="2" type="ORF">FNV43_RR20670</name>
</gene>
<keyword evidence="3" id="KW-1185">Reference proteome</keyword>
<dbReference type="PANTHER" id="PTHR37261:SF1">
    <property type="entry name" value="40S RIBOSOMAL PROTEIN S27"/>
    <property type="match status" value="1"/>
</dbReference>
<dbReference type="Proteomes" id="UP000796880">
    <property type="component" value="Unassembled WGS sequence"/>
</dbReference>
<dbReference type="PANTHER" id="PTHR37261">
    <property type="entry name" value="40S RIBOSOMAL PROTEIN S27"/>
    <property type="match status" value="1"/>
</dbReference>
<dbReference type="AlphaFoldDB" id="A0A8K0E1L0"/>
<feature type="region of interest" description="Disordered" evidence="1">
    <location>
        <begin position="272"/>
        <end position="306"/>
    </location>
</feature>
<organism evidence="2 3">
    <name type="scientific">Rhamnella rubrinervis</name>
    <dbReference type="NCBI Taxonomy" id="2594499"/>
    <lineage>
        <taxon>Eukaryota</taxon>
        <taxon>Viridiplantae</taxon>
        <taxon>Streptophyta</taxon>
        <taxon>Embryophyta</taxon>
        <taxon>Tracheophyta</taxon>
        <taxon>Spermatophyta</taxon>
        <taxon>Magnoliopsida</taxon>
        <taxon>eudicotyledons</taxon>
        <taxon>Gunneridae</taxon>
        <taxon>Pentapetalae</taxon>
        <taxon>rosids</taxon>
        <taxon>fabids</taxon>
        <taxon>Rosales</taxon>
        <taxon>Rhamnaceae</taxon>
        <taxon>rhamnoid group</taxon>
        <taxon>Rhamneae</taxon>
        <taxon>Rhamnella</taxon>
    </lineage>
</organism>
<accession>A0A8K0E1L0</accession>
<proteinExistence type="predicted"/>